<organism evidence="4 5">
    <name type="scientific">Exophiala bonariae</name>
    <dbReference type="NCBI Taxonomy" id="1690606"/>
    <lineage>
        <taxon>Eukaryota</taxon>
        <taxon>Fungi</taxon>
        <taxon>Dikarya</taxon>
        <taxon>Ascomycota</taxon>
        <taxon>Pezizomycotina</taxon>
        <taxon>Eurotiomycetes</taxon>
        <taxon>Chaetothyriomycetidae</taxon>
        <taxon>Chaetothyriales</taxon>
        <taxon>Herpotrichiellaceae</taxon>
        <taxon>Exophiala</taxon>
    </lineage>
</organism>
<dbReference type="PRINTS" id="PR00081">
    <property type="entry name" value="GDHRDH"/>
</dbReference>
<dbReference type="PANTHER" id="PTHR43157:SF31">
    <property type="entry name" value="PHOSPHATIDYLINOSITOL-GLYCAN BIOSYNTHESIS CLASS F PROTEIN"/>
    <property type="match status" value="1"/>
</dbReference>
<dbReference type="GO" id="GO:0016491">
    <property type="term" value="F:oxidoreductase activity"/>
    <property type="evidence" value="ECO:0007669"/>
    <property type="project" value="UniProtKB-KW"/>
</dbReference>
<dbReference type="EMBL" id="JAVRRD010000002">
    <property type="protein sequence ID" value="KAK5062719.1"/>
    <property type="molecule type" value="Genomic_DNA"/>
</dbReference>
<dbReference type="RefSeq" id="XP_064710991.1">
    <property type="nucleotide sequence ID" value="XM_064848367.1"/>
</dbReference>
<dbReference type="PANTHER" id="PTHR43157">
    <property type="entry name" value="PHOSPHATIDYLINOSITOL-GLYCAN BIOSYNTHESIS CLASS F PROTEIN-RELATED"/>
    <property type="match status" value="1"/>
</dbReference>
<proteinExistence type="inferred from homology"/>
<accession>A0AAV9NRG2</accession>
<evidence type="ECO:0000313" key="4">
    <source>
        <dbReference type="EMBL" id="KAK5062719.1"/>
    </source>
</evidence>
<keyword evidence="2" id="KW-0560">Oxidoreductase</keyword>
<dbReference type="GeneID" id="89972971"/>
<evidence type="ECO:0000256" key="3">
    <source>
        <dbReference type="RuleBase" id="RU000363"/>
    </source>
</evidence>
<dbReference type="SUPFAM" id="SSF51735">
    <property type="entry name" value="NAD(P)-binding Rossmann-fold domains"/>
    <property type="match status" value="1"/>
</dbReference>
<evidence type="ECO:0000313" key="5">
    <source>
        <dbReference type="Proteomes" id="UP001358417"/>
    </source>
</evidence>
<reference evidence="4 5" key="1">
    <citation type="submission" date="2023-08" db="EMBL/GenBank/DDBJ databases">
        <title>Black Yeasts Isolated from many extreme environments.</title>
        <authorList>
            <person name="Coleine C."/>
            <person name="Stajich J.E."/>
            <person name="Selbmann L."/>
        </authorList>
    </citation>
    <scope>NUCLEOTIDE SEQUENCE [LARGE SCALE GENOMIC DNA]</scope>
    <source>
        <strain evidence="4 5">CCFEE 5792</strain>
    </source>
</reference>
<evidence type="ECO:0000256" key="2">
    <source>
        <dbReference type="ARBA" id="ARBA00023002"/>
    </source>
</evidence>
<name>A0AAV9NRG2_9EURO</name>
<evidence type="ECO:0000256" key="1">
    <source>
        <dbReference type="ARBA" id="ARBA00006484"/>
    </source>
</evidence>
<dbReference type="PRINTS" id="PR00080">
    <property type="entry name" value="SDRFAMILY"/>
</dbReference>
<protein>
    <recommendedName>
        <fullName evidence="6">Short-chain dehydrogenase</fullName>
    </recommendedName>
</protein>
<keyword evidence="5" id="KW-1185">Reference proteome</keyword>
<dbReference type="AlphaFoldDB" id="A0AAV9NRG2"/>
<dbReference type="Proteomes" id="UP001358417">
    <property type="component" value="Unassembled WGS sequence"/>
</dbReference>
<dbReference type="Pfam" id="PF00106">
    <property type="entry name" value="adh_short"/>
    <property type="match status" value="1"/>
</dbReference>
<dbReference type="Gene3D" id="3.40.50.720">
    <property type="entry name" value="NAD(P)-binding Rossmann-like Domain"/>
    <property type="match status" value="1"/>
</dbReference>
<comment type="similarity">
    <text evidence="1 3">Belongs to the short-chain dehydrogenases/reductases (SDR) family.</text>
</comment>
<comment type="caution">
    <text evidence="4">The sequence shown here is derived from an EMBL/GenBank/DDBJ whole genome shotgun (WGS) entry which is preliminary data.</text>
</comment>
<evidence type="ECO:0008006" key="6">
    <source>
        <dbReference type="Google" id="ProtNLM"/>
    </source>
</evidence>
<gene>
    <name evidence="4" type="ORF">LTR84_004793</name>
</gene>
<dbReference type="InterPro" id="IPR036291">
    <property type="entry name" value="NAD(P)-bd_dom_sf"/>
</dbReference>
<dbReference type="InterPro" id="IPR002347">
    <property type="entry name" value="SDR_fam"/>
</dbReference>
<sequence>MTTNPEFGQSTTGTTVAKAFSDEVRGKVIVIVGVSPQSIGESMALALAAHDPALLVFASRTKSKMEEVSSKVKSVHGKTKIELVGVDLASLASVREAAKTINSIVDRIDILINNAAVVLQRHESTQEGLEMQFGTNHIGPFLLTNLLLPKIIAAAENSATKGSIRIINLTSQGHIISPIRFSDTNFKKRPEDLPLEERPMSRPGVSFDPPPGETYVPFVAYGQSKTANVLFSVSLTKKLASKGIRSIATHPGSIWTDLSRNLDEKHQDLISKTAGFWKDLDQGAATTLVAALDPKLGADLDITYLNDCQVAQAAEHARDEKAAEGLWQLSESIVGQEFKL</sequence>